<sequence length="139" mass="14736">MLGLGHRLAAVIETELHEQADIRAFQDAFSAANLSEPELGSLSLIAEDAVGVGLGFLHALPGTDGITGREIGYVALLAVTEAAEGMGAARQLLAAAEDWARQQGYAALSLDVFASNHRGRLFYEKNGFATEALRLVKKL</sequence>
<dbReference type="RefSeq" id="WP_311934993.1">
    <property type="nucleotide sequence ID" value="NZ_JAVSCS010000012.1"/>
</dbReference>
<gene>
    <name evidence="4" type="ORF">ABXS05_03865</name>
</gene>
<dbReference type="PROSITE" id="PS51186">
    <property type="entry name" value="GNAT"/>
    <property type="match status" value="1"/>
</dbReference>
<accession>A0ABV3PHF2</accession>
<keyword evidence="1" id="KW-0808">Transferase</keyword>
<dbReference type="Gene3D" id="3.40.630.30">
    <property type="match status" value="1"/>
</dbReference>
<comment type="caution">
    <text evidence="4">The sequence shown here is derived from an EMBL/GenBank/DDBJ whole genome shotgun (WGS) entry which is preliminary data.</text>
</comment>
<protein>
    <submittedName>
        <fullName evidence="4">GNAT family N-acetyltransferase</fullName>
    </submittedName>
</protein>
<dbReference type="PANTHER" id="PTHR43877:SF2">
    <property type="entry name" value="AMINOALKYLPHOSPHONATE N-ACETYLTRANSFERASE-RELATED"/>
    <property type="match status" value="1"/>
</dbReference>
<evidence type="ECO:0000256" key="2">
    <source>
        <dbReference type="ARBA" id="ARBA00023315"/>
    </source>
</evidence>
<evidence type="ECO:0000256" key="1">
    <source>
        <dbReference type="ARBA" id="ARBA00022679"/>
    </source>
</evidence>
<dbReference type="Pfam" id="PF00583">
    <property type="entry name" value="Acetyltransf_1"/>
    <property type="match status" value="1"/>
</dbReference>
<reference evidence="4 5" key="1">
    <citation type="submission" date="2024-07" db="EMBL/GenBank/DDBJ databases">
        <title>Description of Labrys sedimenti sp. nov., isolated from a diclofenac-degrading enrichment culture.</title>
        <authorList>
            <person name="Tancsics A."/>
            <person name="Csepanyi A."/>
        </authorList>
    </citation>
    <scope>NUCLEOTIDE SEQUENCE [LARGE SCALE GENOMIC DNA]</scope>
    <source>
        <strain evidence="4 5">LMG 23578</strain>
    </source>
</reference>
<feature type="domain" description="N-acetyltransferase" evidence="3">
    <location>
        <begin position="4"/>
        <end position="139"/>
    </location>
</feature>
<evidence type="ECO:0000259" key="3">
    <source>
        <dbReference type="PROSITE" id="PS51186"/>
    </source>
</evidence>
<dbReference type="InterPro" id="IPR016181">
    <property type="entry name" value="Acyl_CoA_acyltransferase"/>
</dbReference>
<keyword evidence="2" id="KW-0012">Acyltransferase</keyword>
<dbReference type="Proteomes" id="UP001555786">
    <property type="component" value="Unassembled WGS sequence"/>
</dbReference>
<dbReference type="CDD" id="cd04301">
    <property type="entry name" value="NAT_SF"/>
    <property type="match status" value="1"/>
</dbReference>
<evidence type="ECO:0000313" key="5">
    <source>
        <dbReference type="Proteomes" id="UP001555786"/>
    </source>
</evidence>
<dbReference type="SUPFAM" id="SSF55729">
    <property type="entry name" value="Acyl-CoA N-acyltransferases (Nat)"/>
    <property type="match status" value="1"/>
</dbReference>
<name>A0ABV3PHF2_9HYPH</name>
<dbReference type="InterPro" id="IPR000182">
    <property type="entry name" value="GNAT_dom"/>
</dbReference>
<dbReference type="PANTHER" id="PTHR43877">
    <property type="entry name" value="AMINOALKYLPHOSPHONATE N-ACETYLTRANSFERASE-RELATED-RELATED"/>
    <property type="match status" value="1"/>
</dbReference>
<dbReference type="EMBL" id="JBFNQD010000001">
    <property type="protein sequence ID" value="MEW9304658.1"/>
    <property type="molecule type" value="Genomic_DNA"/>
</dbReference>
<organism evidence="4 5">
    <name type="scientific">Labrys neptuniae</name>
    <dbReference type="NCBI Taxonomy" id="376174"/>
    <lineage>
        <taxon>Bacteria</taxon>
        <taxon>Pseudomonadati</taxon>
        <taxon>Pseudomonadota</taxon>
        <taxon>Alphaproteobacteria</taxon>
        <taxon>Hyphomicrobiales</taxon>
        <taxon>Xanthobacteraceae</taxon>
        <taxon>Labrys</taxon>
    </lineage>
</organism>
<proteinExistence type="predicted"/>
<evidence type="ECO:0000313" key="4">
    <source>
        <dbReference type="EMBL" id="MEW9304658.1"/>
    </source>
</evidence>
<dbReference type="InterPro" id="IPR050832">
    <property type="entry name" value="Bact_Acetyltransf"/>
</dbReference>
<keyword evidence="5" id="KW-1185">Reference proteome</keyword>